<dbReference type="Pfam" id="PF22829">
    <property type="entry name" value="HphA_C"/>
    <property type="match status" value="1"/>
</dbReference>
<sequence length="259" mass="26306">MKFVHLKAVVGAMAVSFALAGTAQAQIVSDTSDSAKVQIGVSNVPFGPHTIGKVGISVPAIGPGTFFVDFEGLQGTATPTANIVTTVDNPTGTTTDHSKYGRFDFSKVDGYDVYYGEWSQTGSASAGDHTVYFGGTGASTNAAVNALTGTAVNYNVYGVSNYAGNGQLSGTFTANFVDDTLTGSIQSANYKVDIGTADILGSTITGVDAQAFNLSTSATVPVASSGIVSGQFFGSTAQALAGIVEFSSSQYDTAFGGKQ</sequence>
<evidence type="ECO:0000313" key="5">
    <source>
        <dbReference type="Proteomes" id="UP000024329"/>
    </source>
</evidence>
<gene>
    <name evidence="4" type="ORF">BV97_05683</name>
</gene>
<dbReference type="EMBL" id="JFYZ01000087">
    <property type="protein sequence ID" value="EZP67764.1"/>
    <property type="molecule type" value="Genomic_DNA"/>
</dbReference>
<dbReference type="RefSeq" id="WP_036531028.1">
    <property type="nucleotide sequence ID" value="NZ_JFYZ01000087.1"/>
</dbReference>
<dbReference type="InterPro" id="IPR054536">
    <property type="entry name" value="HphA_C"/>
</dbReference>
<dbReference type="Proteomes" id="UP000024329">
    <property type="component" value="Unassembled WGS sequence"/>
</dbReference>
<accession>A0A031J1R0</accession>
<reference evidence="4 5" key="1">
    <citation type="submission" date="2014-03" db="EMBL/GenBank/DDBJ databases">
        <title>Whole genome sequence of Novosphingobium resinovorum KF1.</title>
        <authorList>
            <person name="Gan H.M."/>
            <person name="Gan H.Y."/>
            <person name="Chew T.H."/>
            <person name="Savka M.A."/>
        </authorList>
    </citation>
    <scope>NUCLEOTIDE SEQUENCE [LARGE SCALE GENOMIC DNA]</scope>
    <source>
        <strain evidence="4 5">KF1</strain>
    </source>
</reference>
<evidence type="ECO:0000313" key="4">
    <source>
        <dbReference type="EMBL" id="EZP67764.1"/>
    </source>
</evidence>
<evidence type="ECO:0000256" key="1">
    <source>
        <dbReference type="SAM" id="SignalP"/>
    </source>
</evidence>
<dbReference type="eggNOG" id="ENOG5031946">
    <property type="taxonomic scope" value="Bacteria"/>
</dbReference>
<name>A0A031J1R0_9SPHN</name>
<organism evidence="4 5">
    <name type="scientific">Novosphingobium resinovorum</name>
    <dbReference type="NCBI Taxonomy" id="158500"/>
    <lineage>
        <taxon>Bacteria</taxon>
        <taxon>Pseudomonadati</taxon>
        <taxon>Pseudomonadota</taxon>
        <taxon>Alphaproteobacteria</taxon>
        <taxon>Sphingomonadales</taxon>
        <taxon>Sphingomonadaceae</taxon>
        <taxon>Novosphingobium</taxon>
    </lineage>
</organism>
<dbReference type="InterPro" id="IPR011250">
    <property type="entry name" value="OMP/PagP_B-barrel"/>
</dbReference>
<dbReference type="PATRIC" id="fig|158500.4.peg.5760"/>
<feature type="domain" description="HphA C-terminal" evidence="3">
    <location>
        <begin position="149"/>
        <end position="259"/>
    </location>
</feature>
<dbReference type="InterPro" id="IPR054843">
    <property type="entry name" value="Slam_hemophilin_C"/>
</dbReference>
<protein>
    <submittedName>
        <fullName evidence="4">Uncharacterized protein</fullName>
    </submittedName>
</protein>
<dbReference type="NCBIfam" id="NF041636">
    <property type="entry name" value="slam_lipo"/>
    <property type="match status" value="1"/>
</dbReference>
<feature type="signal peptide" evidence="1">
    <location>
        <begin position="1"/>
        <end position="25"/>
    </location>
</feature>
<feature type="chain" id="PRO_5001551158" evidence="1">
    <location>
        <begin position="26"/>
        <end position="259"/>
    </location>
</feature>
<comment type="caution">
    <text evidence="4">The sequence shown here is derived from an EMBL/GenBank/DDBJ whole genome shotgun (WGS) entry which is preliminary data.</text>
</comment>
<dbReference type="Gene3D" id="2.40.160.90">
    <property type="match status" value="1"/>
</dbReference>
<dbReference type="InterPro" id="IPR054535">
    <property type="entry name" value="HphA_N"/>
</dbReference>
<keyword evidence="1" id="KW-0732">Signal</keyword>
<evidence type="ECO:0000259" key="2">
    <source>
        <dbReference type="Pfam" id="PF22828"/>
    </source>
</evidence>
<proteinExistence type="predicted"/>
<feature type="domain" description="HphA N-terminal heme-binding" evidence="2">
    <location>
        <begin position="22"/>
        <end position="130"/>
    </location>
</feature>
<evidence type="ECO:0000259" key="3">
    <source>
        <dbReference type="Pfam" id="PF22829"/>
    </source>
</evidence>
<dbReference type="Pfam" id="PF22828">
    <property type="entry name" value="HphA_N"/>
    <property type="match status" value="1"/>
</dbReference>
<dbReference type="AlphaFoldDB" id="A0A031J1R0"/>
<dbReference type="SUPFAM" id="SSF56925">
    <property type="entry name" value="OMPA-like"/>
    <property type="match status" value="1"/>
</dbReference>